<keyword evidence="4" id="KW-1003">Cell membrane</keyword>
<comment type="similarity">
    <text evidence="2">Belongs to the binding-protein-dependent transport system permease family. MalFG subfamily.</text>
</comment>
<feature type="transmembrane region" description="Helical" evidence="9">
    <location>
        <begin position="139"/>
        <end position="158"/>
    </location>
</feature>
<dbReference type="EMBL" id="SVER01000006">
    <property type="protein sequence ID" value="MBE5918875.1"/>
    <property type="molecule type" value="Genomic_DNA"/>
</dbReference>
<evidence type="ECO:0000256" key="1">
    <source>
        <dbReference type="ARBA" id="ARBA00004651"/>
    </source>
</evidence>
<evidence type="ECO:0000256" key="5">
    <source>
        <dbReference type="ARBA" id="ARBA00022597"/>
    </source>
</evidence>
<feature type="transmembrane region" description="Helical" evidence="9">
    <location>
        <begin position="239"/>
        <end position="262"/>
    </location>
</feature>
<evidence type="ECO:0000256" key="4">
    <source>
        <dbReference type="ARBA" id="ARBA00022475"/>
    </source>
</evidence>
<proteinExistence type="inferred from homology"/>
<dbReference type="PROSITE" id="PS50928">
    <property type="entry name" value="ABC_TM1"/>
    <property type="match status" value="1"/>
</dbReference>
<dbReference type="PANTHER" id="PTHR32243">
    <property type="entry name" value="MALTOSE TRANSPORT SYSTEM PERMEASE-RELATED"/>
    <property type="match status" value="1"/>
</dbReference>
<feature type="transmembrane region" description="Helical" evidence="9">
    <location>
        <begin position="75"/>
        <end position="94"/>
    </location>
</feature>
<dbReference type="Pfam" id="PF00528">
    <property type="entry name" value="BPD_transp_1"/>
    <property type="match status" value="1"/>
</dbReference>
<evidence type="ECO:0000256" key="6">
    <source>
        <dbReference type="ARBA" id="ARBA00022692"/>
    </source>
</evidence>
<sequence length="277" mass="31201">MKRERKENTISFIIGVVIFVILMFPLYWMIVTALKTQVEIFQVPTPMWPKNLTLEAFQSQFSESSATMKGFKNSFLIAFSSMVISTVLSIPAAYGLARFRFNAKKLLILFFLMMQMLPSTLILTPLYIMFSKVGLLNNYLAPILADATLGIPFSIIILRTYFLSIPKELDEAAAIDGCNPVTSFFKIMLPIAKPGVIVAAVFSFVYAWGDLIYGITFMTDPNMRPITSNIYNYVQQYQTLWNATMAFGLVAIFPIVLIFIFMQKYIVSGLTNGAVKA</sequence>
<evidence type="ECO:0000256" key="8">
    <source>
        <dbReference type="ARBA" id="ARBA00023136"/>
    </source>
</evidence>
<comment type="caution">
    <text evidence="11">The sequence shown here is derived from an EMBL/GenBank/DDBJ whole genome shotgun (WGS) entry which is preliminary data.</text>
</comment>
<reference evidence="11" key="1">
    <citation type="submission" date="2019-04" db="EMBL/GenBank/DDBJ databases">
        <title>Evolution of Biomass-Degrading Anaerobic Consortia Revealed by Metagenomics.</title>
        <authorList>
            <person name="Peng X."/>
        </authorList>
    </citation>
    <scope>NUCLEOTIDE SEQUENCE</scope>
    <source>
        <strain evidence="11">SIG311</strain>
    </source>
</reference>
<keyword evidence="5" id="KW-0762">Sugar transport</keyword>
<gene>
    <name evidence="11" type="ORF">E7272_03435</name>
</gene>
<dbReference type="GO" id="GO:0005886">
    <property type="term" value="C:plasma membrane"/>
    <property type="evidence" value="ECO:0007669"/>
    <property type="project" value="UniProtKB-SubCell"/>
</dbReference>
<evidence type="ECO:0000256" key="7">
    <source>
        <dbReference type="ARBA" id="ARBA00022989"/>
    </source>
</evidence>
<keyword evidence="8 9" id="KW-0472">Membrane</keyword>
<keyword evidence="3 9" id="KW-0813">Transport</keyword>
<feature type="transmembrane region" description="Helical" evidence="9">
    <location>
        <begin position="12"/>
        <end position="30"/>
    </location>
</feature>
<evidence type="ECO:0000259" key="10">
    <source>
        <dbReference type="PROSITE" id="PS50928"/>
    </source>
</evidence>
<protein>
    <submittedName>
        <fullName evidence="11">Carbohydrate ABC transporter permease</fullName>
    </submittedName>
</protein>
<comment type="subcellular location">
    <subcellularLocation>
        <location evidence="1 9">Cell membrane</location>
        <topology evidence="1 9">Multi-pass membrane protein</topology>
    </subcellularLocation>
</comment>
<dbReference type="InterPro" id="IPR050901">
    <property type="entry name" value="BP-dep_ABC_trans_perm"/>
</dbReference>
<dbReference type="SUPFAM" id="SSF161098">
    <property type="entry name" value="MetI-like"/>
    <property type="match status" value="1"/>
</dbReference>
<dbReference type="AlphaFoldDB" id="A0A927U6C5"/>
<dbReference type="InterPro" id="IPR000515">
    <property type="entry name" value="MetI-like"/>
</dbReference>
<evidence type="ECO:0000313" key="12">
    <source>
        <dbReference type="Proteomes" id="UP000766246"/>
    </source>
</evidence>
<evidence type="ECO:0000256" key="9">
    <source>
        <dbReference type="RuleBase" id="RU363032"/>
    </source>
</evidence>
<dbReference type="Gene3D" id="1.10.3720.10">
    <property type="entry name" value="MetI-like"/>
    <property type="match status" value="1"/>
</dbReference>
<dbReference type="CDD" id="cd06261">
    <property type="entry name" value="TM_PBP2"/>
    <property type="match status" value="1"/>
</dbReference>
<feature type="transmembrane region" description="Helical" evidence="9">
    <location>
        <begin position="106"/>
        <end position="127"/>
    </location>
</feature>
<dbReference type="PANTHER" id="PTHR32243:SF50">
    <property type="entry name" value="MALTOSE_MALTODEXTRIN TRANSPORT SYSTEM PERMEASE PROTEIN MALG"/>
    <property type="match status" value="1"/>
</dbReference>
<evidence type="ECO:0000256" key="3">
    <source>
        <dbReference type="ARBA" id="ARBA00022448"/>
    </source>
</evidence>
<accession>A0A927U6C5</accession>
<feature type="domain" description="ABC transmembrane type-1" evidence="10">
    <location>
        <begin position="71"/>
        <end position="262"/>
    </location>
</feature>
<dbReference type="Proteomes" id="UP000766246">
    <property type="component" value="Unassembled WGS sequence"/>
</dbReference>
<dbReference type="InterPro" id="IPR035906">
    <property type="entry name" value="MetI-like_sf"/>
</dbReference>
<keyword evidence="7 9" id="KW-1133">Transmembrane helix</keyword>
<dbReference type="GO" id="GO:0055085">
    <property type="term" value="P:transmembrane transport"/>
    <property type="evidence" value="ECO:0007669"/>
    <property type="project" value="InterPro"/>
</dbReference>
<name>A0A927U6C5_9FIRM</name>
<evidence type="ECO:0000313" key="11">
    <source>
        <dbReference type="EMBL" id="MBE5918875.1"/>
    </source>
</evidence>
<evidence type="ECO:0000256" key="2">
    <source>
        <dbReference type="ARBA" id="ARBA00009047"/>
    </source>
</evidence>
<keyword evidence="6 9" id="KW-0812">Transmembrane</keyword>
<feature type="transmembrane region" description="Helical" evidence="9">
    <location>
        <begin position="196"/>
        <end position="219"/>
    </location>
</feature>
<organism evidence="11 12">
    <name type="scientific">Pseudobutyrivibrio ruminis</name>
    <dbReference type="NCBI Taxonomy" id="46206"/>
    <lineage>
        <taxon>Bacteria</taxon>
        <taxon>Bacillati</taxon>
        <taxon>Bacillota</taxon>
        <taxon>Clostridia</taxon>
        <taxon>Lachnospirales</taxon>
        <taxon>Lachnospiraceae</taxon>
        <taxon>Pseudobutyrivibrio</taxon>
    </lineage>
</organism>